<protein>
    <recommendedName>
        <fullName evidence="1">peptidylprolyl isomerase</fullName>
        <ecNumber evidence="1">5.2.1.8</ecNumber>
    </recommendedName>
</protein>
<dbReference type="PROSITE" id="PS50072">
    <property type="entry name" value="CSA_PPIASE_2"/>
    <property type="match status" value="1"/>
</dbReference>
<dbReference type="InterPro" id="IPR029000">
    <property type="entry name" value="Cyclophilin-like_dom_sf"/>
</dbReference>
<dbReference type="GO" id="GO:0003755">
    <property type="term" value="F:peptidyl-prolyl cis-trans isomerase activity"/>
    <property type="evidence" value="ECO:0007669"/>
    <property type="project" value="UniProtKB-KW"/>
</dbReference>
<dbReference type="PRINTS" id="PR00153">
    <property type="entry name" value="CSAPPISMRASE"/>
</dbReference>
<dbReference type="SUPFAM" id="SSF50891">
    <property type="entry name" value="Cyclophilin-like"/>
    <property type="match status" value="1"/>
</dbReference>
<dbReference type="Gene3D" id="2.40.100.10">
    <property type="entry name" value="Cyclophilin-like"/>
    <property type="match status" value="1"/>
</dbReference>
<dbReference type="Pfam" id="PF00160">
    <property type="entry name" value="Pro_isomerase"/>
    <property type="match status" value="1"/>
</dbReference>
<dbReference type="EMBL" id="UOFW01000068">
    <property type="protein sequence ID" value="VAX03905.1"/>
    <property type="molecule type" value="Genomic_DNA"/>
</dbReference>
<evidence type="ECO:0000259" key="4">
    <source>
        <dbReference type="PROSITE" id="PS50072"/>
    </source>
</evidence>
<accession>A0A3B1BC68</accession>
<dbReference type="PANTHER" id="PTHR45625">
    <property type="entry name" value="PEPTIDYL-PROLYL CIS-TRANS ISOMERASE-RELATED"/>
    <property type="match status" value="1"/>
</dbReference>
<evidence type="ECO:0000313" key="5">
    <source>
        <dbReference type="EMBL" id="VAX03905.1"/>
    </source>
</evidence>
<evidence type="ECO:0000256" key="3">
    <source>
        <dbReference type="ARBA" id="ARBA00023235"/>
    </source>
</evidence>
<name>A0A3B1BC68_9ZZZZ</name>
<keyword evidence="3" id="KW-0413">Isomerase</keyword>
<feature type="domain" description="PPIase cyclophilin-type" evidence="4">
    <location>
        <begin position="40"/>
        <end position="211"/>
    </location>
</feature>
<dbReference type="EC" id="5.2.1.8" evidence="1"/>
<dbReference type="PANTHER" id="PTHR45625:SF4">
    <property type="entry name" value="PEPTIDYLPROLYL ISOMERASE DOMAIN AND WD REPEAT-CONTAINING PROTEIN 1"/>
    <property type="match status" value="1"/>
</dbReference>
<evidence type="ECO:0000256" key="1">
    <source>
        <dbReference type="ARBA" id="ARBA00013194"/>
    </source>
</evidence>
<organism evidence="5">
    <name type="scientific">hydrothermal vent metagenome</name>
    <dbReference type="NCBI Taxonomy" id="652676"/>
    <lineage>
        <taxon>unclassified sequences</taxon>
        <taxon>metagenomes</taxon>
        <taxon>ecological metagenomes</taxon>
    </lineage>
</organism>
<keyword evidence="2" id="KW-0697">Rotamase</keyword>
<dbReference type="InterPro" id="IPR044666">
    <property type="entry name" value="Cyclophilin_A-like"/>
</dbReference>
<proteinExistence type="predicted"/>
<evidence type="ECO:0000256" key="2">
    <source>
        <dbReference type="ARBA" id="ARBA00023110"/>
    </source>
</evidence>
<gene>
    <name evidence="5" type="ORF">MNBD_ALPHA03-1754</name>
</gene>
<dbReference type="AlphaFoldDB" id="A0A3B1BC68"/>
<sequence>MKFLLNGILVLMLAFQGQTAMAIDDPQNNIIEVVIETDKGNIELELYPYKAPITVENFLQNIKAGIYEGGRFYRASRPDNNLNTKRKILTLIQGGKNEKKAARNAISHESTFQSGLSHLDGVISMARSDPGTATSEFFICIGDNSGLDYGTDRYEEDQSQGYAAFGRVIRGMDVVTTIQQQPTGNKAKDDADWFGQQLINDTVMIKRIVVK</sequence>
<reference evidence="5" key="1">
    <citation type="submission" date="2018-06" db="EMBL/GenBank/DDBJ databases">
        <authorList>
            <person name="Zhirakovskaya E."/>
        </authorList>
    </citation>
    <scope>NUCLEOTIDE SEQUENCE</scope>
</reference>
<dbReference type="InterPro" id="IPR002130">
    <property type="entry name" value="Cyclophilin-type_PPIase_dom"/>
</dbReference>